<feature type="domain" description="Tape measure protein N-terminal" evidence="2">
    <location>
        <begin position="72"/>
        <end position="257"/>
    </location>
</feature>
<evidence type="ECO:0000313" key="4">
    <source>
        <dbReference type="Proteomes" id="UP001500582"/>
    </source>
</evidence>
<dbReference type="EMBL" id="BAABFT010000021">
    <property type="protein sequence ID" value="GAA4338452.1"/>
    <property type="molecule type" value="Genomic_DNA"/>
</dbReference>
<evidence type="ECO:0000256" key="1">
    <source>
        <dbReference type="SAM" id="Coils"/>
    </source>
</evidence>
<evidence type="ECO:0000259" key="2">
    <source>
        <dbReference type="Pfam" id="PF20155"/>
    </source>
</evidence>
<reference evidence="4" key="1">
    <citation type="journal article" date="2019" name="Int. J. Syst. Evol. Microbiol.">
        <title>The Global Catalogue of Microorganisms (GCM) 10K type strain sequencing project: providing services to taxonomists for standard genome sequencing and annotation.</title>
        <authorList>
            <consortium name="The Broad Institute Genomics Platform"/>
            <consortium name="The Broad Institute Genome Sequencing Center for Infectious Disease"/>
            <person name="Wu L."/>
            <person name="Ma J."/>
        </authorList>
    </citation>
    <scope>NUCLEOTIDE SEQUENCE [LARGE SCALE GENOMIC DNA]</scope>
    <source>
        <strain evidence="4">JCM 17705</strain>
    </source>
</reference>
<keyword evidence="4" id="KW-1185">Reference proteome</keyword>
<organism evidence="3 4">
    <name type="scientific">Mucilaginibacter gynuensis</name>
    <dbReference type="NCBI Taxonomy" id="1302236"/>
    <lineage>
        <taxon>Bacteria</taxon>
        <taxon>Pseudomonadati</taxon>
        <taxon>Bacteroidota</taxon>
        <taxon>Sphingobacteriia</taxon>
        <taxon>Sphingobacteriales</taxon>
        <taxon>Sphingobacteriaceae</taxon>
        <taxon>Mucilaginibacter</taxon>
    </lineage>
</organism>
<evidence type="ECO:0000313" key="3">
    <source>
        <dbReference type="EMBL" id="GAA4338452.1"/>
    </source>
</evidence>
<gene>
    <name evidence="3" type="ORF">GCM10023149_48430</name>
</gene>
<dbReference type="InterPro" id="IPR013491">
    <property type="entry name" value="Tape_meas_N"/>
</dbReference>
<dbReference type="NCBIfam" id="TIGR02675">
    <property type="entry name" value="tape_meas_nterm"/>
    <property type="match status" value="1"/>
</dbReference>
<feature type="coiled-coil region" evidence="1">
    <location>
        <begin position="1176"/>
        <end position="1222"/>
    </location>
</feature>
<name>A0ABP8HFC4_9SPHI</name>
<keyword evidence="1" id="KW-0175">Coiled coil</keyword>
<dbReference type="RefSeq" id="WP_345213792.1">
    <property type="nucleotide sequence ID" value="NZ_BAABFT010000021.1"/>
</dbReference>
<dbReference type="Proteomes" id="UP001500582">
    <property type="component" value="Unassembled WGS sequence"/>
</dbReference>
<accession>A0ABP8HFC4</accession>
<comment type="caution">
    <text evidence="3">The sequence shown here is derived from an EMBL/GenBank/DDBJ whole genome shotgun (WGS) entry which is preliminary data.</text>
</comment>
<protein>
    <recommendedName>
        <fullName evidence="2">Tape measure protein N-terminal domain-containing protein</fullName>
    </recommendedName>
</protein>
<dbReference type="Pfam" id="PF20155">
    <property type="entry name" value="TMP_3"/>
    <property type="match status" value="1"/>
</dbReference>
<sequence>MGVSVLGGPLSFDATINGSQFQQQIKAIERDLNRLASTTEERGAELDNIFKKAAVSAASFFSIQQAAGFVNQLIQVRGEFEQLEVAYSTMLQSKQRGDALFRETIQLAATTPFNLTEVAKSTKQLLAYGVAAGDVTETLRMLGNVAAGVSAPIGDIAYLYGTLKTQGRAYMMDIRQFTGRGIPIIQELAKQFGVTDSEVNKLVESGRVGFPEVEKAFKSLTGQGGIFFNLMEEQSKTLTGRLSNLQDAFDQMLNEIGKSNQDILGGGISLAANLVDNYRILLDVLRDIVVAYGVYKTAVLVETAYTAVAANVKALKAERVAVIELAVDKQKAAGQDLYNATIAKQAAVERYRADTAALIASKERLALAQAENAAAAANINSTNKVTAAKNLQVAASQVLKAEETAEISRKAALTAAGEVYSKTLAVQTATKQAATVATTTLTTAQALSAGATNLLSAAWLKLTNFLKANPFIAVAVAAAAFYHLISQLNAETESLTVTTTGYLSELQKERDRLKDVVDQAKIATAGSKERKDAIKKINDEYGTYLPNLLQDAATNKDLADAYDLLNGKIRDNLDLRFRQKNVDKANETYKAIADPAFDELMEQIRGAGKTTNFAQASKDAEKVVDQLAKLYDKRREQLNQAKDLTAINAEILKTTQSFNKKYGINQGAFDNVFGNVGEIAAARSRQNEMIQKTTDRFGNKPEATKEKKLTKEQQAELDRMNRFQEGLKDAFKNFDQLMKDARGKTNFEKIQEALRNKSAELTATLAPDEKQINAINGRLKTVAVQLDKYEVKSDKKAEDKLKNDQQRFLKDLADQELDTRIKGMTKNEGELTRLREKFDKQRAEANKLKLGDGVIKRINNEERAATGTIKEEQEVEALKKTIEQKKAAYGEYENWKKTLDRKSADEQFADLLKSGASYKDYLTNLAATLPKGALSTAYEGLADTVKKEQNEVSKGEAGQYLDLRKQAQSYQAKRLEIVKNGIADAEKLRQKGYSAEADQQLKNVQDQLTDLDVENVKKLDSYQELFDGIHFLSNKRAKQDVADVKAYIDKALANKEITQKAYDKINNQLEDFKIDRKNKIPQELKVIASGFSNLATEVGKFDQGLGNALATLGNIVSSVADIKTNFDLLNSKDTDFLGKISAGFGLVGAGISVISTVASLFGGNDAQKQYQSDLQLKQMEAINKALERQLALTKDIYGPGRLDAYKKNLADIEKAQLDAQAKLSGRLSFTGIKSLDDEIAKFNNGEGYDSWILTQKTIKQLNEKGFKLDGSTPIEQLQDLMNSGKLDEQTAAIVQNLIDLGDKSKETFEQMQLDIAGIDFRGLNNSIKSVFESGETSVEKFADAIESSIRSAFANAFQRKEVEEAMKPFYDQLLKAGDDGVFTQEEIDQLRDQKDKIAAILAERAKAYEAIIGKDGDAQNSLQGGIKASLTEDTGGLIVGQFNGLRLISIESLSLAKQQAASMADFIQHVMDSNVRKIALLEQIEVNTRPISRLENIEKSLASIDRKVNATANGLAANGR</sequence>
<proteinExistence type="predicted"/>